<sequence length="260" mass="29020">MDSLSLALSLPPVYRLAPKPSLSFTLSPFFKSTICANPLQHPLCPFGAAARRSAVVWYRKDIWYRKDRHASSPPKDCHASSPPATATYDIDFYSDLIDTTVTNDPDVVTQWIADTVSTHSPFLTIGLDIEWLPNRKGQKDNPVATLQLCIDRRCLIFQLILAPVIPVALAGFLANPNHIFVGVGVADDVEKLKKDYGFGLGTKTVDLRDLAVEKYRQPELKRAGLKRLAKTVLDKDMEKDQIVTCSDVADGMRSCWSRFR</sequence>
<keyword evidence="2" id="KW-0378">Hydrolase</keyword>
<dbReference type="CDD" id="cd06141">
    <property type="entry name" value="WRN_exo"/>
    <property type="match status" value="1"/>
</dbReference>
<dbReference type="AlphaFoldDB" id="A0ABD3E0K9"/>
<protein>
    <recommendedName>
        <fullName evidence="3">3'-5' exonuclease domain-containing protein</fullName>
    </recommendedName>
</protein>
<dbReference type="InterPro" id="IPR002562">
    <property type="entry name" value="3'-5'_exonuclease_dom"/>
</dbReference>
<keyword evidence="5" id="KW-1185">Reference proteome</keyword>
<dbReference type="InterPro" id="IPR012337">
    <property type="entry name" value="RNaseH-like_sf"/>
</dbReference>
<dbReference type="InterPro" id="IPR036397">
    <property type="entry name" value="RNaseH_sf"/>
</dbReference>
<feature type="domain" description="3'-5' exonuclease" evidence="3">
    <location>
        <begin position="121"/>
        <end position="243"/>
    </location>
</feature>
<evidence type="ECO:0000259" key="3">
    <source>
        <dbReference type="Pfam" id="PF01612"/>
    </source>
</evidence>
<accession>A0ABD3E0K9</accession>
<dbReference type="Pfam" id="PF01612">
    <property type="entry name" value="DNA_pol_A_exo1"/>
    <property type="match status" value="1"/>
</dbReference>
<dbReference type="PANTHER" id="PTHR13620:SF105">
    <property type="entry name" value="OS01G0737700 PROTEIN"/>
    <property type="match status" value="1"/>
</dbReference>
<dbReference type="Gene3D" id="3.30.420.10">
    <property type="entry name" value="Ribonuclease H-like superfamily/Ribonuclease H"/>
    <property type="match status" value="1"/>
</dbReference>
<gene>
    <name evidence="4" type="ORF">CASFOL_009003</name>
</gene>
<comment type="caution">
    <text evidence="4">The sequence shown here is derived from an EMBL/GenBank/DDBJ whole genome shotgun (WGS) entry which is preliminary data.</text>
</comment>
<keyword evidence="1" id="KW-0540">Nuclease</keyword>
<name>A0ABD3E0K9_9LAMI</name>
<dbReference type="SUPFAM" id="SSF53098">
    <property type="entry name" value="Ribonuclease H-like"/>
    <property type="match status" value="1"/>
</dbReference>
<reference evidence="5" key="1">
    <citation type="journal article" date="2024" name="IScience">
        <title>Strigolactones Initiate the Formation of Haustorium-like Structures in Castilleja.</title>
        <authorList>
            <person name="Buerger M."/>
            <person name="Peterson D."/>
            <person name="Chory J."/>
        </authorList>
    </citation>
    <scope>NUCLEOTIDE SEQUENCE [LARGE SCALE GENOMIC DNA]</scope>
</reference>
<dbReference type="Proteomes" id="UP001632038">
    <property type="component" value="Unassembled WGS sequence"/>
</dbReference>
<evidence type="ECO:0000256" key="2">
    <source>
        <dbReference type="ARBA" id="ARBA00022801"/>
    </source>
</evidence>
<dbReference type="EMBL" id="JAVIJP010000009">
    <property type="protein sequence ID" value="KAL3648035.1"/>
    <property type="molecule type" value="Genomic_DNA"/>
</dbReference>
<proteinExistence type="predicted"/>
<dbReference type="InterPro" id="IPR051132">
    <property type="entry name" value="3-5_Exonuclease_domain"/>
</dbReference>
<dbReference type="GO" id="GO:0008408">
    <property type="term" value="F:3'-5' exonuclease activity"/>
    <property type="evidence" value="ECO:0007669"/>
    <property type="project" value="UniProtKB-ARBA"/>
</dbReference>
<evidence type="ECO:0000313" key="4">
    <source>
        <dbReference type="EMBL" id="KAL3648035.1"/>
    </source>
</evidence>
<dbReference type="PANTHER" id="PTHR13620">
    <property type="entry name" value="3-5 EXONUCLEASE"/>
    <property type="match status" value="1"/>
</dbReference>
<organism evidence="4 5">
    <name type="scientific">Castilleja foliolosa</name>
    <dbReference type="NCBI Taxonomy" id="1961234"/>
    <lineage>
        <taxon>Eukaryota</taxon>
        <taxon>Viridiplantae</taxon>
        <taxon>Streptophyta</taxon>
        <taxon>Embryophyta</taxon>
        <taxon>Tracheophyta</taxon>
        <taxon>Spermatophyta</taxon>
        <taxon>Magnoliopsida</taxon>
        <taxon>eudicotyledons</taxon>
        <taxon>Gunneridae</taxon>
        <taxon>Pentapetalae</taxon>
        <taxon>asterids</taxon>
        <taxon>lamiids</taxon>
        <taxon>Lamiales</taxon>
        <taxon>Orobanchaceae</taxon>
        <taxon>Pedicularideae</taxon>
        <taxon>Castillejinae</taxon>
        <taxon>Castilleja</taxon>
    </lineage>
</organism>
<evidence type="ECO:0000256" key="1">
    <source>
        <dbReference type="ARBA" id="ARBA00022722"/>
    </source>
</evidence>
<evidence type="ECO:0000313" key="5">
    <source>
        <dbReference type="Proteomes" id="UP001632038"/>
    </source>
</evidence>